<dbReference type="AlphaFoldDB" id="A0A6J6J1I4"/>
<dbReference type="InterPro" id="IPR036388">
    <property type="entry name" value="WH-like_DNA-bd_sf"/>
</dbReference>
<keyword evidence="3" id="KW-0731">Sigma factor</keyword>
<feature type="domain" description="RNA polymerase sigma factor 70 region 4 type 2" evidence="6">
    <location>
        <begin position="125"/>
        <end position="170"/>
    </location>
</feature>
<keyword evidence="2" id="KW-0805">Transcription regulation</keyword>
<protein>
    <submittedName>
        <fullName evidence="7">Unannotated protein</fullName>
    </submittedName>
</protein>
<comment type="similarity">
    <text evidence="1">Belongs to the sigma-70 factor family. ECF subfamily.</text>
</comment>
<dbReference type="CDD" id="cd06171">
    <property type="entry name" value="Sigma70_r4"/>
    <property type="match status" value="1"/>
</dbReference>
<dbReference type="SUPFAM" id="SSF88946">
    <property type="entry name" value="Sigma2 domain of RNA polymerase sigma factors"/>
    <property type="match status" value="1"/>
</dbReference>
<dbReference type="InterPro" id="IPR039425">
    <property type="entry name" value="RNA_pol_sigma-70-like"/>
</dbReference>
<dbReference type="Gene3D" id="1.10.10.10">
    <property type="entry name" value="Winged helix-like DNA-binding domain superfamily/Winged helix DNA-binding domain"/>
    <property type="match status" value="1"/>
</dbReference>
<evidence type="ECO:0000313" key="7">
    <source>
        <dbReference type="EMBL" id="CAB4630710.1"/>
    </source>
</evidence>
<evidence type="ECO:0000256" key="2">
    <source>
        <dbReference type="ARBA" id="ARBA00023015"/>
    </source>
</evidence>
<dbReference type="PANTHER" id="PTHR43133">
    <property type="entry name" value="RNA POLYMERASE ECF-TYPE SIGMA FACTO"/>
    <property type="match status" value="1"/>
</dbReference>
<keyword evidence="5" id="KW-0804">Transcription</keyword>
<gene>
    <name evidence="7" type="ORF">UFOPK2131_00264</name>
</gene>
<dbReference type="EMBL" id="CAEZVT010000011">
    <property type="protein sequence ID" value="CAB4630710.1"/>
    <property type="molecule type" value="Genomic_DNA"/>
</dbReference>
<keyword evidence="4" id="KW-0238">DNA-binding</keyword>
<dbReference type="InterPro" id="IPR013249">
    <property type="entry name" value="RNA_pol_sigma70_r4_t2"/>
</dbReference>
<evidence type="ECO:0000256" key="5">
    <source>
        <dbReference type="ARBA" id="ARBA00023163"/>
    </source>
</evidence>
<dbReference type="Pfam" id="PF08281">
    <property type="entry name" value="Sigma70_r4_2"/>
    <property type="match status" value="1"/>
</dbReference>
<evidence type="ECO:0000256" key="1">
    <source>
        <dbReference type="ARBA" id="ARBA00010641"/>
    </source>
</evidence>
<proteinExistence type="inferred from homology"/>
<reference evidence="7" key="1">
    <citation type="submission" date="2020-05" db="EMBL/GenBank/DDBJ databases">
        <authorList>
            <person name="Chiriac C."/>
            <person name="Salcher M."/>
            <person name="Ghai R."/>
            <person name="Kavagutti S V."/>
        </authorList>
    </citation>
    <scope>NUCLEOTIDE SEQUENCE</scope>
</reference>
<dbReference type="Gene3D" id="1.10.1740.10">
    <property type="match status" value="1"/>
</dbReference>
<dbReference type="PANTHER" id="PTHR43133:SF8">
    <property type="entry name" value="RNA POLYMERASE SIGMA FACTOR HI_1459-RELATED"/>
    <property type="match status" value="1"/>
</dbReference>
<evidence type="ECO:0000256" key="3">
    <source>
        <dbReference type="ARBA" id="ARBA00023082"/>
    </source>
</evidence>
<accession>A0A6J6J1I4</accession>
<dbReference type="InterPro" id="IPR013325">
    <property type="entry name" value="RNA_pol_sigma_r2"/>
</dbReference>
<sequence>MTTPPDALGEISYKIRLEQVSPEEFTMLYRGFLPLVSSYLVRRCEKSDVEELASRVFEIAWRKRAQAPKEYELPWLYRIAGFVVANHRRAIKSEQNFVARFRPLDFAPSPEDIAIADLSLSYAWGKLSPFEREAISLTAFEGLSNQDAAKVLEISPNAFTQRLAKARAKLKANLS</sequence>
<dbReference type="InterPro" id="IPR013324">
    <property type="entry name" value="RNA_pol_sigma_r3/r4-like"/>
</dbReference>
<organism evidence="7">
    <name type="scientific">freshwater metagenome</name>
    <dbReference type="NCBI Taxonomy" id="449393"/>
    <lineage>
        <taxon>unclassified sequences</taxon>
        <taxon>metagenomes</taxon>
        <taxon>ecological metagenomes</taxon>
    </lineage>
</organism>
<name>A0A6J6J1I4_9ZZZZ</name>
<evidence type="ECO:0000256" key="4">
    <source>
        <dbReference type="ARBA" id="ARBA00023125"/>
    </source>
</evidence>
<dbReference type="GO" id="GO:0003677">
    <property type="term" value="F:DNA binding"/>
    <property type="evidence" value="ECO:0007669"/>
    <property type="project" value="UniProtKB-KW"/>
</dbReference>
<dbReference type="SUPFAM" id="SSF88659">
    <property type="entry name" value="Sigma3 and sigma4 domains of RNA polymerase sigma factors"/>
    <property type="match status" value="1"/>
</dbReference>
<evidence type="ECO:0000259" key="6">
    <source>
        <dbReference type="Pfam" id="PF08281"/>
    </source>
</evidence>
<dbReference type="GO" id="GO:0006352">
    <property type="term" value="P:DNA-templated transcription initiation"/>
    <property type="evidence" value="ECO:0007669"/>
    <property type="project" value="InterPro"/>
</dbReference>
<dbReference type="GO" id="GO:0016987">
    <property type="term" value="F:sigma factor activity"/>
    <property type="evidence" value="ECO:0007669"/>
    <property type="project" value="UniProtKB-KW"/>
</dbReference>